<dbReference type="OrthoDB" id="2444469at2759"/>
<feature type="region of interest" description="Disordered" evidence="1">
    <location>
        <begin position="40"/>
        <end position="105"/>
    </location>
</feature>
<feature type="non-terminal residue" evidence="2">
    <location>
        <position position="1"/>
    </location>
</feature>
<name>A0A9N9AQK7_9GLOM</name>
<sequence length="170" mass="19472">ELAEMERYFCFDEKIAEYSTQVSSTNKGKEGEEALAEQIHVDSEEYEDDNMLDKTQNKAKESRSLQELSKSTNINVMNEDQVTSEEPEEEDYTDSDDDCYTDNATPNKEVTSIKVLQNIQNSACVIGRERPSKRHYMSSIEKEQSHGGTSRGVYKYHQCGEVGYNSAYYK</sequence>
<feature type="compositionally biased region" description="Acidic residues" evidence="1">
    <location>
        <begin position="82"/>
        <end position="100"/>
    </location>
</feature>
<feature type="compositionally biased region" description="Basic and acidic residues" evidence="1">
    <location>
        <begin position="51"/>
        <end position="64"/>
    </location>
</feature>
<accession>A0A9N9AQK7</accession>
<dbReference type="EMBL" id="CAJVPY010001904">
    <property type="protein sequence ID" value="CAG8541318.1"/>
    <property type="molecule type" value="Genomic_DNA"/>
</dbReference>
<protein>
    <submittedName>
        <fullName evidence="2">2284_t:CDS:1</fullName>
    </submittedName>
</protein>
<organism evidence="2 3">
    <name type="scientific">Dentiscutata erythropus</name>
    <dbReference type="NCBI Taxonomy" id="1348616"/>
    <lineage>
        <taxon>Eukaryota</taxon>
        <taxon>Fungi</taxon>
        <taxon>Fungi incertae sedis</taxon>
        <taxon>Mucoromycota</taxon>
        <taxon>Glomeromycotina</taxon>
        <taxon>Glomeromycetes</taxon>
        <taxon>Diversisporales</taxon>
        <taxon>Gigasporaceae</taxon>
        <taxon>Dentiscutata</taxon>
    </lineage>
</organism>
<dbReference type="AlphaFoldDB" id="A0A9N9AQK7"/>
<feature type="compositionally biased region" description="Polar residues" evidence="1">
    <location>
        <begin position="65"/>
        <end position="81"/>
    </location>
</feature>
<dbReference type="Proteomes" id="UP000789405">
    <property type="component" value="Unassembled WGS sequence"/>
</dbReference>
<comment type="caution">
    <text evidence="2">The sequence shown here is derived from an EMBL/GenBank/DDBJ whole genome shotgun (WGS) entry which is preliminary data.</text>
</comment>
<reference evidence="2" key="1">
    <citation type="submission" date="2021-06" db="EMBL/GenBank/DDBJ databases">
        <authorList>
            <person name="Kallberg Y."/>
            <person name="Tangrot J."/>
            <person name="Rosling A."/>
        </authorList>
    </citation>
    <scope>NUCLEOTIDE SEQUENCE</scope>
    <source>
        <strain evidence="2">MA453B</strain>
    </source>
</reference>
<evidence type="ECO:0000313" key="3">
    <source>
        <dbReference type="Proteomes" id="UP000789405"/>
    </source>
</evidence>
<evidence type="ECO:0000313" key="2">
    <source>
        <dbReference type="EMBL" id="CAG8541318.1"/>
    </source>
</evidence>
<gene>
    <name evidence="2" type="ORF">DERYTH_LOCUS4816</name>
</gene>
<evidence type="ECO:0000256" key="1">
    <source>
        <dbReference type="SAM" id="MobiDB-lite"/>
    </source>
</evidence>
<keyword evidence="3" id="KW-1185">Reference proteome</keyword>
<proteinExistence type="predicted"/>